<sequence>MFKGIFAGAGVALLAFLLPNTLSLARPELAWAWTQPVDGPAAAASLAITAAAGTDSDATLEEQDKGALLLDHRVFYLHRVTAYNAVPWQTSSDPEISACGPTRPDQIALSQDLFFRKNGGNRCGERVEIVLSSGKVIRGVVWDTMNARYKMAADILMDSVHEAVQFGVKEAELRILPARLPTSTNS</sequence>
<dbReference type="RefSeq" id="WP_004870536.1">
    <property type="nucleotide sequence ID" value="NZ_CP005986.1"/>
</dbReference>
<reference evidence="1 2" key="1">
    <citation type="journal article" date="2009" name="J. Bacteriol.">
        <title>Draft genome sequence of the extremely acidophilic bacterium Acidithiobacillus caldus ATCC 51756 reveals metabolic versatility in the genus Acidithiobacillus.</title>
        <authorList>
            <person name="Valdes J."/>
            <person name="Quatrini R."/>
            <person name="Hallberg K."/>
            <person name="Dopson M."/>
            <person name="Valenzuela P.D."/>
            <person name="Holmes D.S."/>
        </authorList>
    </citation>
    <scope>NUCLEOTIDE SEQUENCE [LARGE SCALE GENOMIC DNA]</scope>
    <source>
        <strain evidence="2">ATCC 51756 / DSM 8584 / KU</strain>
    </source>
</reference>
<organism evidence="1 2">
    <name type="scientific">Acidithiobacillus caldus (strain ATCC 51756 / DSM 8584 / KU)</name>
    <dbReference type="NCBI Taxonomy" id="637389"/>
    <lineage>
        <taxon>Bacteria</taxon>
        <taxon>Pseudomonadati</taxon>
        <taxon>Pseudomonadota</taxon>
        <taxon>Acidithiobacillia</taxon>
        <taxon>Acidithiobacillales</taxon>
        <taxon>Acidithiobacillaceae</taxon>
        <taxon>Acidithiobacillus</taxon>
    </lineage>
</organism>
<name>A0A059ZWI4_ACICK</name>
<gene>
    <name evidence="1" type="ORF">Acaty_c0441</name>
</gene>
<evidence type="ECO:0000313" key="1">
    <source>
        <dbReference type="EMBL" id="AIA54331.1"/>
    </source>
</evidence>
<evidence type="ECO:0000313" key="2">
    <source>
        <dbReference type="Proteomes" id="UP000005522"/>
    </source>
</evidence>
<dbReference type="Proteomes" id="UP000005522">
    <property type="component" value="Chromosome"/>
</dbReference>
<proteinExistence type="predicted"/>
<dbReference type="eggNOG" id="COG3584">
    <property type="taxonomic scope" value="Bacteria"/>
</dbReference>
<dbReference type="CDD" id="cd22784">
    <property type="entry name" value="DPBB_MltA_YuiC-like"/>
    <property type="match status" value="1"/>
</dbReference>
<dbReference type="HOGENOM" id="CLU_1412474_0_0_6"/>
<dbReference type="AlphaFoldDB" id="A0A059ZWI4"/>
<dbReference type="KEGG" id="acz:Acaty_c0441"/>
<protein>
    <submittedName>
        <fullName evidence="1">Phage protein</fullName>
    </submittedName>
</protein>
<dbReference type="EMBL" id="CP005986">
    <property type="protein sequence ID" value="AIA54331.1"/>
    <property type="molecule type" value="Genomic_DNA"/>
</dbReference>
<accession>A0A059ZWI4</accession>